<feature type="transmembrane region" description="Helical" evidence="6">
    <location>
        <begin position="130"/>
        <end position="152"/>
    </location>
</feature>
<evidence type="ECO:0000313" key="11">
    <source>
        <dbReference type="RefSeq" id="XP_055369120.1"/>
    </source>
</evidence>
<evidence type="ECO:0000256" key="2">
    <source>
        <dbReference type="ARBA" id="ARBA00006565"/>
    </source>
</evidence>
<dbReference type="GeneID" id="114867145"/>
<feature type="transmembrane region" description="Helical" evidence="6">
    <location>
        <begin position="190"/>
        <end position="213"/>
    </location>
</feature>
<dbReference type="Proteomes" id="UP000515150">
    <property type="component" value="Chromosome 12"/>
</dbReference>
<feature type="transmembrane region" description="Helical" evidence="6">
    <location>
        <begin position="12"/>
        <end position="32"/>
    </location>
</feature>
<dbReference type="GeneTree" id="ENSGT01030000234578"/>
<dbReference type="RefSeq" id="XP_055369120.1">
    <property type="nucleotide sequence ID" value="XM_055513145.1"/>
</dbReference>
<dbReference type="GO" id="GO:0005886">
    <property type="term" value="C:plasma membrane"/>
    <property type="evidence" value="ECO:0007669"/>
    <property type="project" value="TreeGrafter"/>
</dbReference>
<keyword evidence="5 6" id="KW-0472">Membrane</keyword>
<name>A0A9W2Y5C7_BETSP</name>
<reference evidence="9 10" key="1">
    <citation type="submission" date="2025-04" db="UniProtKB">
        <authorList>
            <consortium name="RefSeq"/>
        </authorList>
    </citation>
    <scope>IDENTIFICATION</scope>
</reference>
<dbReference type="GO" id="GO:0012505">
    <property type="term" value="C:endomembrane system"/>
    <property type="evidence" value="ECO:0007669"/>
    <property type="project" value="UniProtKB-SubCell"/>
</dbReference>
<dbReference type="RefSeq" id="XP_055369119.1">
    <property type="nucleotide sequence ID" value="XM_055513144.1"/>
</dbReference>
<sequence length="247" mass="28017">MMWTFSPWVLLPPIYSLCTAAGLWIVYFLAVWDKKIVPLGSQAWKINESLYPPFISVAGNFPPVSCLFSEVMNLAAFGGFIIAVLRYLQLRPRVNKAWLNVVSLVTFSVACFGMTLVGNVQVFTQMKVHDFGTCLTFGVGSIFCWLQSYITLKVNLMKEGKKVAIVRFLLSGIITVCIVLYFSLASQHLYMQAAQCQWLLVMFLLLFISSLAIDFRHSRFFVTCSENSDHMTSEFLPEESRSELKQL</sequence>
<dbReference type="PANTHER" id="PTHR21324">
    <property type="entry name" value="FASTING-INDUCIBLE INTEGRAL MEMBRANE PROTEIN TM6P1-RELATED"/>
    <property type="match status" value="1"/>
</dbReference>
<feature type="transmembrane region" description="Helical" evidence="6">
    <location>
        <begin position="97"/>
        <end position="118"/>
    </location>
</feature>
<evidence type="ECO:0000259" key="7">
    <source>
        <dbReference type="Pfam" id="PF10277"/>
    </source>
</evidence>
<comment type="similarity">
    <text evidence="2">Belongs to the DRAM/TMEM150 family.</text>
</comment>
<keyword evidence="8" id="KW-1185">Reference proteome</keyword>
<proteinExistence type="inferred from homology"/>
<evidence type="ECO:0000256" key="5">
    <source>
        <dbReference type="ARBA" id="ARBA00023136"/>
    </source>
</evidence>
<gene>
    <name evidence="9 10 11" type="primary">LOC114867145</name>
</gene>
<evidence type="ECO:0000256" key="4">
    <source>
        <dbReference type="ARBA" id="ARBA00022989"/>
    </source>
</evidence>
<feature type="transmembrane region" description="Helical" evidence="6">
    <location>
        <begin position="61"/>
        <end position="85"/>
    </location>
</feature>
<evidence type="ECO:0000256" key="3">
    <source>
        <dbReference type="ARBA" id="ARBA00022692"/>
    </source>
</evidence>
<dbReference type="RefSeq" id="XP_055369118.1">
    <property type="nucleotide sequence ID" value="XM_055513143.1"/>
</dbReference>
<organism evidence="8 11">
    <name type="scientific">Betta splendens</name>
    <name type="common">Siamese fighting fish</name>
    <dbReference type="NCBI Taxonomy" id="158456"/>
    <lineage>
        <taxon>Eukaryota</taxon>
        <taxon>Metazoa</taxon>
        <taxon>Chordata</taxon>
        <taxon>Craniata</taxon>
        <taxon>Vertebrata</taxon>
        <taxon>Euteleostomi</taxon>
        <taxon>Actinopterygii</taxon>
        <taxon>Neopterygii</taxon>
        <taxon>Teleostei</taxon>
        <taxon>Neoteleostei</taxon>
        <taxon>Acanthomorphata</taxon>
        <taxon>Anabantaria</taxon>
        <taxon>Anabantiformes</taxon>
        <taxon>Anabantoidei</taxon>
        <taxon>Osphronemidae</taxon>
        <taxon>Betta</taxon>
    </lineage>
</organism>
<evidence type="ECO:0000256" key="6">
    <source>
        <dbReference type="SAM" id="Phobius"/>
    </source>
</evidence>
<evidence type="ECO:0000313" key="8">
    <source>
        <dbReference type="Proteomes" id="UP000515150"/>
    </source>
</evidence>
<evidence type="ECO:0000313" key="9">
    <source>
        <dbReference type="RefSeq" id="XP_055369118.1"/>
    </source>
</evidence>
<dbReference type="OrthoDB" id="9865811at2759"/>
<feature type="transmembrane region" description="Helical" evidence="6">
    <location>
        <begin position="164"/>
        <end position="184"/>
    </location>
</feature>
<evidence type="ECO:0000313" key="10">
    <source>
        <dbReference type="RefSeq" id="XP_055369119.1"/>
    </source>
</evidence>
<dbReference type="InterPro" id="IPR019402">
    <property type="entry name" value="CWH43_N"/>
</dbReference>
<dbReference type="PANTHER" id="PTHR21324:SF7">
    <property type="entry name" value="TRANSMEMBRANE PROTEIN 150C"/>
    <property type="match status" value="1"/>
</dbReference>
<evidence type="ECO:0000256" key="1">
    <source>
        <dbReference type="ARBA" id="ARBA00004127"/>
    </source>
</evidence>
<accession>A0A9W2Y5C7</accession>
<protein>
    <submittedName>
        <fullName evidence="9 10">Transmembrane protein 150C-like isoform X1</fullName>
    </submittedName>
</protein>
<dbReference type="Pfam" id="PF10277">
    <property type="entry name" value="Frag1"/>
    <property type="match status" value="1"/>
</dbReference>
<keyword evidence="4 6" id="KW-1133">Transmembrane helix</keyword>
<dbReference type="AlphaFoldDB" id="A0A9W2Y5C7"/>
<dbReference type="InterPro" id="IPR050911">
    <property type="entry name" value="DRAM/TMEM150_Autophagy_Mod"/>
</dbReference>
<comment type="subcellular location">
    <subcellularLocation>
        <location evidence="1">Endomembrane system</location>
        <topology evidence="1">Multi-pass membrane protein</topology>
    </subcellularLocation>
</comment>
<keyword evidence="3 6" id="KW-0812">Transmembrane</keyword>
<feature type="domain" description="CWH43-like N-terminal" evidence="7">
    <location>
        <begin position="8"/>
        <end position="217"/>
    </location>
</feature>